<dbReference type="AlphaFoldDB" id="A0A955L2X5"/>
<proteinExistence type="predicted"/>
<gene>
    <name evidence="2" type="ORF">KC660_00860</name>
</gene>
<keyword evidence="1" id="KW-0812">Transmembrane</keyword>
<evidence type="ECO:0000313" key="2">
    <source>
        <dbReference type="EMBL" id="MCA9381940.1"/>
    </source>
</evidence>
<feature type="transmembrane region" description="Helical" evidence="1">
    <location>
        <begin position="85"/>
        <end position="107"/>
    </location>
</feature>
<evidence type="ECO:0000313" key="3">
    <source>
        <dbReference type="Proteomes" id="UP000782843"/>
    </source>
</evidence>
<dbReference type="EMBL" id="JAGQLG010000028">
    <property type="protein sequence ID" value="MCA9381940.1"/>
    <property type="molecule type" value="Genomic_DNA"/>
</dbReference>
<dbReference type="Pfam" id="PF20221">
    <property type="entry name" value="DUF6580"/>
    <property type="match status" value="1"/>
</dbReference>
<evidence type="ECO:0000256" key="1">
    <source>
        <dbReference type="SAM" id="Phobius"/>
    </source>
</evidence>
<reference evidence="2" key="2">
    <citation type="journal article" date="2021" name="Microbiome">
        <title>Successional dynamics and alternative stable states in a saline activated sludge microbial community over 9 years.</title>
        <authorList>
            <person name="Wang Y."/>
            <person name="Ye J."/>
            <person name="Ju F."/>
            <person name="Liu L."/>
            <person name="Boyd J.A."/>
            <person name="Deng Y."/>
            <person name="Parks D.H."/>
            <person name="Jiang X."/>
            <person name="Yin X."/>
            <person name="Woodcroft B.J."/>
            <person name="Tyson G.W."/>
            <person name="Hugenholtz P."/>
            <person name="Polz M.F."/>
            <person name="Zhang T."/>
        </authorList>
    </citation>
    <scope>NUCLEOTIDE SEQUENCE</scope>
    <source>
        <strain evidence="2">HKST-UBA10</strain>
    </source>
</reference>
<organism evidence="2 3">
    <name type="scientific">Candidatus Dojkabacteria bacterium</name>
    <dbReference type="NCBI Taxonomy" id="2099670"/>
    <lineage>
        <taxon>Bacteria</taxon>
        <taxon>Candidatus Dojkabacteria</taxon>
    </lineage>
</organism>
<sequence length="170" mass="19397">MKGLIPKTIGFIGVFVSRLGHLLPNFSPLGSFGFFGGNFFLFIFGIILFDAFIGGFYKGFIFNYIGFLMYFLFGRIAKGNLKLQLSLLPIASFAFFLISNFGVWHYWYPHTLEGLRLCYTLALPFFFNTLMGDLIFGYGFLFATKVLKPWATNKFQNPTLNNQIPITNNQ</sequence>
<keyword evidence="1" id="KW-1133">Transmembrane helix</keyword>
<dbReference type="InterPro" id="IPR046487">
    <property type="entry name" value="DUF6580"/>
</dbReference>
<protein>
    <submittedName>
        <fullName evidence="2">Uncharacterized protein</fullName>
    </submittedName>
</protein>
<name>A0A955L2X5_9BACT</name>
<feature type="transmembrane region" description="Helical" evidence="1">
    <location>
        <begin position="119"/>
        <end position="141"/>
    </location>
</feature>
<accession>A0A955L2X5</accession>
<feature type="transmembrane region" description="Helical" evidence="1">
    <location>
        <begin position="26"/>
        <end position="49"/>
    </location>
</feature>
<reference evidence="2" key="1">
    <citation type="submission" date="2020-04" db="EMBL/GenBank/DDBJ databases">
        <authorList>
            <person name="Zhang T."/>
        </authorList>
    </citation>
    <scope>NUCLEOTIDE SEQUENCE</scope>
    <source>
        <strain evidence="2">HKST-UBA10</strain>
    </source>
</reference>
<keyword evidence="1" id="KW-0472">Membrane</keyword>
<feature type="transmembrane region" description="Helical" evidence="1">
    <location>
        <begin position="55"/>
        <end position="73"/>
    </location>
</feature>
<comment type="caution">
    <text evidence="2">The sequence shown here is derived from an EMBL/GenBank/DDBJ whole genome shotgun (WGS) entry which is preliminary data.</text>
</comment>
<dbReference type="Proteomes" id="UP000782843">
    <property type="component" value="Unassembled WGS sequence"/>
</dbReference>